<protein>
    <submittedName>
        <fullName evidence="3">Acyl--binding domain-containing 5-like isoform X1</fullName>
    </submittedName>
</protein>
<feature type="region of interest" description="Disordered" evidence="1">
    <location>
        <begin position="1"/>
        <end position="48"/>
    </location>
</feature>
<evidence type="ECO:0000313" key="3">
    <source>
        <dbReference type="EMBL" id="RXN13115.1"/>
    </source>
</evidence>
<keyword evidence="4" id="KW-1185">Reference proteome</keyword>
<dbReference type="Proteomes" id="UP000290572">
    <property type="component" value="Unassembled WGS sequence"/>
</dbReference>
<proteinExistence type="predicted"/>
<feature type="domain" description="Tf2-1-like SH3-like" evidence="2">
    <location>
        <begin position="67"/>
        <end position="101"/>
    </location>
</feature>
<evidence type="ECO:0000259" key="2">
    <source>
        <dbReference type="Pfam" id="PF24626"/>
    </source>
</evidence>
<comment type="caution">
    <text evidence="3">The sequence shown here is derived from an EMBL/GenBank/DDBJ whole genome shotgun (WGS) entry which is preliminary data.</text>
</comment>
<dbReference type="AlphaFoldDB" id="A0A498M621"/>
<gene>
    <name evidence="3" type="ORF">ROHU_009853</name>
</gene>
<dbReference type="InterPro" id="IPR056924">
    <property type="entry name" value="SH3_Tf2-1"/>
</dbReference>
<sequence length="185" mass="21031">MAAPIGTEKPSTHYRKQIKQNTDETTIKQGEKDEAGSSSSTAVNPKHVVKRHKKVLRHFKQGKNLRRRAAPCRKLSPRYIGPFRILRQINDVTFRLQLPPRQGETRRQAGEWAQSPVQKDRPPEGRVGSKTGGRLEQQWPDRNLRRRPSTLVIPQALQTSSCEADGESRLGAQPAGLDWTRRDKD</sequence>
<feature type="region of interest" description="Disordered" evidence="1">
    <location>
        <begin position="97"/>
        <end position="185"/>
    </location>
</feature>
<organism evidence="3 4">
    <name type="scientific">Labeo rohita</name>
    <name type="common">Indian major carp</name>
    <name type="synonym">Cyprinus rohita</name>
    <dbReference type="NCBI Taxonomy" id="84645"/>
    <lineage>
        <taxon>Eukaryota</taxon>
        <taxon>Metazoa</taxon>
        <taxon>Chordata</taxon>
        <taxon>Craniata</taxon>
        <taxon>Vertebrata</taxon>
        <taxon>Euteleostomi</taxon>
        <taxon>Actinopterygii</taxon>
        <taxon>Neopterygii</taxon>
        <taxon>Teleostei</taxon>
        <taxon>Ostariophysi</taxon>
        <taxon>Cypriniformes</taxon>
        <taxon>Cyprinidae</taxon>
        <taxon>Labeoninae</taxon>
        <taxon>Labeonini</taxon>
        <taxon>Labeo</taxon>
    </lineage>
</organism>
<reference evidence="3 4" key="1">
    <citation type="submission" date="2018-03" db="EMBL/GenBank/DDBJ databases">
        <title>Draft genome sequence of Rohu Carp (Labeo rohita).</title>
        <authorList>
            <person name="Das P."/>
            <person name="Kushwaha B."/>
            <person name="Joshi C.G."/>
            <person name="Kumar D."/>
            <person name="Nagpure N.S."/>
            <person name="Sahoo L."/>
            <person name="Das S.P."/>
            <person name="Bit A."/>
            <person name="Patnaik S."/>
            <person name="Meher P.K."/>
            <person name="Jayasankar P."/>
            <person name="Koringa P.G."/>
            <person name="Patel N.V."/>
            <person name="Hinsu A.T."/>
            <person name="Kumar R."/>
            <person name="Pandey M."/>
            <person name="Agarwal S."/>
            <person name="Srivastava S."/>
            <person name="Singh M."/>
            <person name="Iquebal M.A."/>
            <person name="Jaiswal S."/>
            <person name="Angadi U.B."/>
            <person name="Kumar N."/>
            <person name="Raza M."/>
            <person name="Shah T.M."/>
            <person name="Rai A."/>
            <person name="Jena J.K."/>
        </authorList>
    </citation>
    <scope>NUCLEOTIDE SEQUENCE [LARGE SCALE GENOMIC DNA]</scope>
    <source>
        <strain evidence="3">DASCIFA01</strain>
        <tissue evidence="3">Testis</tissue>
    </source>
</reference>
<evidence type="ECO:0000256" key="1">
    <source>
        <dbReference type="SAM" id="MobiDB-lite"/>
    </source>
</evidence>
<dbReference type="EMBL" id="QBIY01013001">
    <property type="protein sequence ID" value="RXN13115.1"/>
    <property type="molecule type" value="Genomic_DNA"/>
</dbReference>
<dbReference type="Pfam" id="PF24626">
    <property type="entry name" value="SH3_Tf2-1"/>
    <property type="match status" value="1"/>
</dbReference>
<accession>A0A498M621</accession>
<name>A0A498M621_LABRO</name>
<feature type="compositionally biased region" description="Basic and acidic residues" evidence="1">
    <location>
        <begin position="21"/>
        <end position="35"/>
    </location>
</feature>
<evidence type="ECO:0000313" key="4">
    <source>
        <dbReference type="Proteomes" id="UP000290572"/>
    </source>
</evidence>